<dbReference type="Proteomes" id="UP000652760">
    <property type="component" value="Unassembled WGS sequence"/>
</dbReference>
<dbReference type="EMBL" id="JAENHM010000025">
    <property type="protein sequence ID" value="MBK1837292.1"/>
    <property type="molecule type" value="Genomic_DNA"/>
</dbReference>
<evidence type="ECO:0000313" key="2">
    <source>
        <dbReference type="EMBL" id="MBK1837292.1"/>
    </source>
</evidence>
<gene>
    <name evidence="2" type="ORF">JHL17_07690</name>
</gene>
<sequence length="64" mass="6877">MTQLGREPQSAERLFRREALERLSTTEDFDQPPTLANPCGLRLQLALAALCILAAVGVLALVGA</sequence>
<dbReference type="RefSeq" id="WP_200191709.1">
    <property type="nucleotide sequence ID" value="NZ_JAENHM010000025.1"/>
</dbReference>
<organism evidence="2 3">
    <name type="scientific">Azospirillum endophyticum</name>
    <dbReference type="NCBI Taxonomy" id="2800326"/>
    <lineage>
        <taxon>Bacteria</taxon>
        <taxon>Pseudomonadati</taxon>
        <taxon>Pseudomonadota</taxon>
        <taxon>Alphaproteobacteria</taxon>
        <taxon>Rhodospirillales</taxon>
        <taxon>Azospirillaceae</taxon>
        <taxon>Azospirillum</taxon>
    </lineage>
</organism>
<proteinExistence type="predicted"/>
<reference evidence="3" key="1">
    <citation type="submission" date="2021-01" db="EMBL/GenBank/DDBJ databases">
        <title>Genome public.</title>
        <authorList>
            <person name="Liu C."/>
            <person name="Sun Q."/>
        </authorList>
    </citation>
    <scope>NUCLEOTIDE SEQUENCE [LARGE SCALE GENOMIC DNA]</scope>
    <source>
        <strain evidence="3">YIM B02556</strain>
    </source>
</reference>
<evidence type="ECO:0000256" key="1">
    <source>
        <dbReference type="SAM" id="Phobius"/>
    </source>
</evidence>
<accession>A0ABS1F1L0</accession>
<keyword evidence="1" id="KW-0812">Transmembrane</keyword>
<keyword evidence="1" id="KW-1133">Transmembrane helix</keyword>
<protein>
    <submittedName>
        <fullName evidence="2">Uncharacterized protein</fullName>
    </submittedName>
</protein>
<keyword evidence="1" id="KW-0472">Membrane</keyword>
<evidence type="ECO:0000313" key="3">
    <source>
        <dbReference type="Proteomes" id="UP000652760"/>
    </source>
</evidence>
<keyword evidence="3" id="KW-1185">Reference proteome</keyword>
<name>A0ABS1F1L0_9PROT</name>
<comment type="caution">
    <text evidence="2">The sequence shown here is derived from an EMBL/GenBank/DDBJ whole genome shotgun (WGS) entry which is preliminary data.</text>
</comment>
<feature type="transmembrane region" description="Helical" evidence="1">
    <location>
        <begin position="43"/>
        <end position="62"/>
    </location>
</feature>